<feature type="transmembrane region" description="Helical" evidence="1">
    <location>
        <begin position="122"/>
        <end position="139"/>
    </location>
</feature>
<dbReference type="PANTHER" id="PTHR37314:SF4">
    <property type="entry name" value="UPF0700 TRANSMEMBRANE PROTEIN YOAK"/>
    <property type="match status" value="1"/>
</dbReference>
<feature type="transmembrane region" description="Helical" evidence="1">
    <location>
        <begin position="94"/>
        <end position="116"/>
    </location>
</feature>
<dbReference type="Pfam" id="PF06912">
    <property type="entry name" value="DUF1275"/>
    <property type="match status" value="1"/>
</dbReference>
<dbReference type="AlphaFoldDB" id="A0A506UJ29"/>
<reference evidence="2 3" key="1">
    <citation type="submission" date="2019-06" db="EMBL/GenBank/DDBJ databases">
        <authorList>
            <person name="Li M."/>
        </authorList>
    </citation>
    <scope>NUCLEOTIDE SEQUENCE [LARGE SCALE GENOMIC DNA]</scope>
    <source>
        <strain evidence="2 3">BGMRC2036</strain>
    </source>
</reference>
<feature type="transmembrane region" description="Helical" evidence="1">
    <location>
        <begin position="61"/>
        <end position="82"/>
    </location>
</feature>
<dbReference type="EMBL" id="VHLG01000001">
    <property type="protein sequence ID" value="TPW33331.1"/>
    <property type="molecule type" value="Genomic_DNA"/>
</dbReference>
<organism evidence="2 3">
    <name type="scientific">Martelella alba</name>
    <dbReference type="NCBI Taxonomy" id="2590451"/>
    <lineage>
        <taxon>Bacteria</taxon>
        <taxon>Pseudomonadati</taxon>
        <taxon>Pseudomonadota</taxon>
        <taxon>Alphaproteobacteria</taxon>
        <taxon>Hyphomicrobiales</taxon>
        <taxon>Aurantimonadaceae</taxon>
        <taxon>Martelella</taxon>
    </lineage>
</organism>
<keyword evidence="3" id="KW-1185">Reference proteome</keyword>
<dbReference type="PANTHER" id="PTHR37314">
    <property type="entry name" value="SLR0142 PROTEIN"/>
    <property type="match status" value="1"/>
</dbReference>
<dbReference type="OrthoDB" id="270162at2"/>
<keyword evidence="1" id="KW-0812">Transmembrane</keyword>
<feature type="transmembrane region" description="Helical" evidence="1">
    <location>
        <begin position="17"/>
        <end position="41"/>
    </location>
</feature>
<evidence type="ECO:0000313" key="3">
    <source>
        <dbReference type="Proteomes" id="UP000318801"/>
    </source>
</evidence>
<proteinExistence type="predicted"/>
<name>A0A506UJ29_9HYPH</name>
<gene>
    <name evidence="2" type="ORF">FJU08_01870</name>
</gene>
<accession>A0A506UJ29</accession>
<sequence>MLIHVGDDRTIAIDLRLAICLAAVAGAINAAGFRSLGYFSANMTGNVSVLSDELAQGLPWLAFWLVCLVAFYIFGSFTSALLIEFGRKKQIHGIYAYSILLESGLLAFLAIAELLFPRPVTGSIMVLSLSFIMGLQNAATTRISGARVRTTHVSGIATDIGIEIAVLLAGARDNDRRSVVVSRFKLHAATILAFLAGGVAGAFAYGVVGAWVFVAVAVVLFIIAAPEARRSYVFGRRLALDSNAKNG</sequence>
<feature type="transmembrane region" description="Helical" evidence="1">
    <location>
        <begin position="186"/>
        <end position="204"/>
    </location>
</feature>
<protein>
    <submittedName>
        <fullName evidence="2">DUF1275 domain-containing protein</fullName>
    </submittedName>
</protein>
<evidence type="ECO:0000256" key="1">
    <source>
        <dbReference type="SAM" id="Phobius"/>
    </source>
</evidence>
<dbReference type="Proteomes" id="UP000318801">
    <property type="component" value="Unassembled WGS sequence"/>
</dbReference>
<dbReference type="RefSeq" id="WP_141147269.1">
    <property type="nucleotide sequence ID" value="NZ_VHLG01000001.1"/>
</dbReference>
<keyword evidence="1" id="KW-1133">Transmembrane helix</keyword>
<evidence type="ECO:0000313" key="2">
    <source>
        <dbReference type="EMBL" id="TPW33331.1"/>
    </source>
</evidence>
<comment type="caution">
    <text evidence="2">The sequence shown here is derived from an EMBL/GenBank/DDBJ whole genome shotgun (WGS) entry which is preliminary data.</text>
</comment>
<keyword evidence="1" id="KW-0472">Membrane</keyword>
<dbReference type="InterPro" id="IPR010699">
    <property type="entry name" value="DUF1275"/>
</dbReference>